<organism evidence="3 4">
    <name type="scientific">Novosphingobium pentaromativorans US6-1</name>
    <dbReference type="NCBI Taxonomy" id="1088721"/>
    <lineage>
        <taxon>Bacteria</taxon>
        <taxon>Pseudomonadati</taxon>
        <taxon>Pseudomonadota</taxon>
        <taxon>Alphaproteobacteria</taxon>
        <taxon>Sphingomonadales</taxon>
        <taxon>Sphingomonadaceae</taxon>
        <taxon>Novosphingobium</taxon>
    </lineage>
</organism>
<dbReference type="InterPro" id="IPR045851">
    <property type="entry name" value="AMP-bd_C_sf"/>
</dbReference>
<dbReference type="PANTHER" id="PTHR43767">
    <property type="entry name" value="LONG-CHAIN-FATTY-ACID--COA LIGASE"/>
    <property type="match status" value="1"/>
</dbReference>
<sequence length="529" mass="57750">MTDHPDKSVANGGHPGAIAAIDPDHTAVIAQDGSRLSYRELDTRSLALAQKLHQSGIVRGDAVALLIGNRIDFFVAAWAAQRSGLYFIPIATRLTPTELAYIFDDSGARALILDPALVEPAAAALAATVNAKPLVLTLDPVDGYEAVPQEIDADLPLPEPIEGGDMLYTSGTTGRPKAVRRALEYAALGSDMRRTLRDADLYGMDADTVFLTPAPLYHAAPLRFSLNRHRTGGMVVVMNKFDPEQALALIERERVTHSQWVPTMFARLLELPEDARTRYDLSSHRVAIHAGAPCPPDIKRAMIDWWGPILYEYYSGTEGVGFTHSTSAEWLERPGTVGKAYGSTIHIVGEDGKELPVGETGTVYFEGRAGLVYHNAPEKTREAHHPKGWATFGDIGHVDEDGFLFLSDRRSFTIVSGGVNIYPAEIEAALAVHPAVFDAAAFGVPDPTFGETVQAVVQLHEGEGSEALAREILAFLRERIAAFKLPKFIAFRSDLPRTETGKLQKHKIRDDYADPVNRGFDMRRAGVRT</sequence>
<gene>
    <name evidence="3" type="ORF">NSU_0488</name>
</gene>
<dbReference type="InterPro" id="IPR042099">
    <property type="entry name" value="ANL_N_sf"/>
</dbReference>
<dbReference type="PATRIC" id="fig|1088721.3.peg.480"/>
<reference evidence="3 4" key="1">
    <citation type="journal article" date="2012" name="J. Bacteriol.">
        <title>Genome sequence of benzo(a)pyrene-degrading bacterium Novosphingobium pentaromativorans US6-1.</title>
        <authorList>
            <person name="Luo Y.R."/>
            <person name="Kang S.G."/>
            <person name="Kim S.J."/>
            <person name="Kim M.R."/>
            <person name="Li N."/>
            <person name="Lee J.H."/>
            <person name="Kwon K.K."/>
        </authorList>
    </citation>
    <scope>NUCLEOTIDE SEQUENCE [LARGE SCALE GENOMIC DNA]</scope>
    <source>
        <strain evidence="3 4">US6-1</strain>
    </source>
</reference>
<dbReference type="PANTHER" id="PTHR43767:SF7">
    <property type="entry name" value="MEDIUM_LONG-CHAIN-FATTY-ACID--COA LIGASE FADD8"/>
    <property type="match status" value="1"/>
</dbReference>
<dbReference type="InterPro" id="IPR000873">
    <property type="entry name" value="AMP-dep_synth/lig_dom"/>
</dbReference>
<dbReference type="InterPro" id="IPR020845">
    <property type="entry name" value="AMP-binding_CS"/>
</dbReference>
<dbReference type="GO" id="GO:0016877">
    <property type="term" value="F:ligase activity, forming carbon-sulfur bonds"/>
    <property type="evidence" value="ECO:0007669"/>
    <property type="project" value="UniProtKB-ARBA"/>
</dbReference>
<dbReference type="InterPro" id="IPR050237">
    <property type="entry name" value="ATP-dep_AMP-bd_enzyme"/>
</dbReference>
<dbReference type="Gene3D" id="3.40.50.12780">
    <property type="entry name" value="N-terminal domain of ligase-like"/>
    <property type="match status" value="1"/>
</dbReference>
<comment type="caution">
    <text evidence="3">The sequence shown here is derived from an EMBL/GenBank/DDBJ whole genome shotgun (WGS) entry which is preliminary data.</text>
</comment>
<evidence type="ECO:0000259" key="1">
    <source>
        <dbReference type="Pfam" id="PF00501"/>
    </source>
</evidence>
<dbReference type="STRING" id="1088721.JI59_17655"/>
<accession>G6E817</accession>
<evidence type="ECO:0000313" key="4">
    <source>
        <dbReference type="Proteomes" id="UP000004030"/>
    </source>
</evidence>
<evidence type="ECO:0000259" key="2">
    <source>
        <dbReference type="Pfam" id="PF13193"/>
    </source>
</evidence>
<feature type="domain" description="AMP-dependent synthetase/ligase" evidence="1">
    <location>
        <begin position="20"/>
        <end position="368"/>
    </location>
</feature>
<evidence type="ECO:0000313" key="3">
    <source>
        <dbReference type="EMBL" id="EHJ62660.1"/>
    </source>
</evidence>
<dbReference type="RefSeq" id="WP_007011405.1">
    <property type="nucleotide sequence ID" value="NZ_AGFM01000007.1"/>
</dbReference>
<dbReference type="AlphaFoldDB" id="G6E817"/>
<dbReference type="Gene3D" id="3.30.300.30">
    <property type="match status" value="1"/>
</dbReference>
<dbReference type="eggNOG" id="COG0318">
    <property type="taxonomic scope" value="Bacteria"/>
</dbReference>
<dbReference type="EMBL" id="AGFM01000007">
    <property type="protein sequence ID" value="EHJ62660.1"/>
    <property type="molecule type" value="Genomic_DNA"/>
</dbReference>
<dbReference type="Pfam" id="PF00501">
    <property type="entry name" value="AMP-binding"/>
    <property type="match status" value="1"/>
</dbReference>
<keyword evidence="4" id="KW-1185">Reference proteome</keyword>
<name>G6E817_9SPHN</name>
<dbReference type="PROSITE" id="PS00455">
    <property type="entry name" value="AMP_BINDING"/>
    <property type="match status" value="1"/>
</dbReference>
<dbReference type="OrthoDB" id="9803968at2"/>
<protein>
    <submittedName>
        <fullName evidence="3">AMP-dependent synthetase and ligase</fullName>
    </submittedName>
</protein>
<proteinExistence type="predicted"/>
<dbReference type="Pfam" id="PF13193">
    <property type="entry name" value="AMP-binding_C"/>
    <property type="match status" value="1"/>
</dbReference>
<dbReference type="InterPro" id="IPR025110">
    <property type="entry name" value="AMP-bd_C"/>
</dbReference>
<keyword evidence="3" id="KW-0436">Ligase</keyword>
<dbReference type="Proteomes" id="UP000004030">
    <property type="component" value="Unassembled WGS sequence"/>
</dbReference>
<dbReference type="SUPFAM" id="SSF56801">
    <property type="entry name" value="Acetyl-CoA synthetase-like"/>
    <property type="match status" value="1"/>
</dbReference>
<feature type="domain" description="AMP-binding enzyme C-terminal" evidence="2">
    <location>
        <begin position="425"/>
        <end position="502"/>
    </location>
</feature>